<dbReference type="Pfam" id="PF08534">
    <property type="entry name" value="Redoxin"/>
    <property type="match status" value="1"/>
</dbReference>
<dbReference type="InterPro" id="IPR036249">
    <property type="entry name" value="Thioredoxin-like_sf"/>
</dbReference>
<dbReference type="EMBL" id="LR590484">
    <property type="protein sequence ID" value="VTR34731.1"/>
    <property type="molecule type" value="Genomic_DNA"/>
</dbReference>
<dbReference type="PANTHER" id="PTHR42852:SF13">
    <property type="entry name" value="PROTEIN DIPZ"/>
    <property type="match status" value="1"/>
</dbReference>
<protein>
    <submittedName>
        <fullName evidence="2">Thiol-disulfide oxidoreductase</fullName>
    </submittedName>
</protein>
<gene>
    <name evidence="2" type="ORF">NCTC11429_01382</name>
</gene>
<dbReference type="GO" id="GO:0016491">
    <property type="term" value="F:oxidoreductase activity"/>
    <property type="evidence" value="ECO:0007669"/>
    <property type="project" value="InterPro"/>
</dbReference>
<reference evidence="2 3" key="1">
    <citation type="submission" date="2019-05" db="EMBL/GenBank/DDBJ databases">
        <authorList>
            <consortium name="Pathogen Informatics"/>
        </authorList>
    </citation>
    <scope>NUCLEOTIDE SEQUENCE [LARGE SCALE GENOMIC DNA]</scope>
    <source>
        <strain evidence="2 3">NCTC11429</strain>
    </source>
</reference>
<dbReference type="AlphaFoldDB" id="A0A4U9UXS4"/>
<dbReference type="STRING" id="1123265.GCA_000686625_01820"/>
<dbReference type="KEGG" id="stha:NCTC11429_01382"/>
<dbReference type="InterPro" id="IPR013740">
    <property type="entry name" value="Redoxin"/>
</dbReference>
<proteinExistence type="predicted"/>
<dbReference type="InterPro" id="IPR050553">
    <property type="entry name" value="Thioredoxin_ResA/DsbE_sf"/>
</dbReference>
<dbReference type="GeneID" id="78462151"/>
<accession>A0A4U9UXS4</accession>
<dbReference type="CDD" id="cd02966">
    <property type="entry name" value="TlpA_like_family"/>
    <property type="match status" value="1"/>
</dbReference>
<dbReference type="Gene3D" id="3.40.30.10">
    <property type="entry name" value="Glutaredoxin"/>
    <property type="match status" value="1"/>
</dbReference>
<dbReference type="SUPFAM" id="SSF52833">
    <property type="entry name" value="Thioredoxin-like"/>
    <property type="match status" value="1"/>
</dbReference>
<name>A0A4U9UXS4_9SPHI</name>
<feature type="domain" description="Thioredoxin" evidence="1">
    <location>
        <begin position="31"/>
        <end position="171"/>
    </location>
</feature>
<dbReference type="InterPro" id="IPR013766">
    <property type="entry name" value="Thioredoxin_domain"/>
</dbReference>
<dbReference type="Proteomes" id="UP000308196">
    <property type="component" value="Chromosome"/>
</dbReference>
<evidence type="ECO:0000313" key="3">
    <source>
        <dbReference type="Proteomes" id="UP000308196"/>
    </source>
</evidence>
<dbReference type="PROSITE" id="PS51352">
    <property type="entry name" value="THIOREDOXIN_2"/>
    <property type="match status" value="1"/>
</dbReference>
<dbReference type="RefSeq" id="WP_028069312.1">
    <property type="nucleotide sequence ID" value="NZ_LR590484.1"/>
</dbReference>
<evidence type="ECO:0000259" key="1">
    <source>
        <dbReference type="PROSITE" id="PS51352"/>
    </source>
</evidence>
<evidence type="ECO:0000313" key="2">
    <source>
        <dbReference type="EMBL" id="VTR34731.1"/>
    </source>
</evidence>
<dbReference type="PANTHER" id="PTHR42852">
    <property type="entry name" value="THIOL:DISULFIDE INTERCHANGE PROTEIN DSBE"/>
    <property type="match status" value="1"/>
</dbReference>
<sequence>MKIVQLIIAVFVSIYTAQAQHKKNIDRSWELAVGSELPRLPIMDVLNDKTDKVDLNKFKDRLVILDFWDTSCVTCIELMPDVKKVQEQMGDKVKILMVTAQSKQAIQKFFRNNGYLKERNAFLPSIVGDSLLHRYFPHRGVPHTVFIYKGTVKAVTYADYIKPEFINQLIATGKLDVQVKNDFNDRVVGQEPTGENVIGRVLVTGFQPELAADGGLPITQDPNTGNFICRINNAETLGAYQRLFAQLEKPKFLWIPGRIIWKVKDKNKYRYQEGSGGRNLWKSKHAICYQRISRDTLPKAAMAEMAIQDLNFFLGLNVYKSRAVQDVIVIKKVEGKQQKVAAKAGGQTVEGAESVAFLLDLSGLYPPTIDESGYKGVLELGAYDSLEALNEQLAYYGLQAVMDRREIEVMVFEERR</sequence>
<organism evidence="2 3">
    <name type="scientific">Sphingobacterium thalpophilum</name>
    <dbReference type="NCBI Taxonomy" id="259"/>
    <lineage>
        <taxon>Bacteria</taxon>
        <taxon>Pseudomonadati</taxon>
        <taxon>Bacteroidota</taxon>
        <taxon>Sphingobacteriia</taxon>
        <taxon>Sphingobacteriales</taxon>
        <taxon>Sphingobacteriaceae</taxon>
        <taxon>Sphingobacterium</taxon>
    </lineage>
</organism>